<dbReference type="Proteomes" id="UP000789759">
    <property type="component" value="Unassembled WGS sequence"/>
</dbReference>
<dbReference type="InterPro" id="IPR043504">
    <property type="entry name" value="Peptidase_S1_PA_chymotrypsin"/>
</dbReference>
<protein>
    <submittedName>
        <fullName evidence="1">12620_t:CDS:1</fullName>
    </submittedName>
</protein>
<organism evidence="1 2">
    <name type="scientific">Cetraspora pellucida</name>
    <dbReference type="NCBI Taxonomy" id="1433469"/>
    <lineage>
        <taxon>Eukaryota</taxon>
        <taxon>Fungi</taxon>
        <taxon>Fungi incertae sedis</taxon>
        <taxon>Mucoromycota</taxon>
        <taxon>Glomeromycotina</taxon>
        <taxon>Glomeromycetes</taxon>
        <taxon>Diversisporales</taxon>
        <taxon>Gigasporaceae</taxon>
        <taxon>Cetraspora</taxon>
    </lineage>
</organism>
<evidence type="ECO:0000313" key="1">
    <source>
        <dbReference type="EMBL" id="CAG8689448.1"/>
    </source>
</evidence>
<proteinExistence type="predicted"/>
<dbReference type="Gene3D" id="2.40.10.10">
    <property type="entry name" value="Trypsin-like serine proteases"/>
    <property type="match status" value="1"/>
</dbReference>
<accession>A0A9N9ETP6</accession>
<keyword evidence="2" id="KW-1185">Reference proteome</keyword>
<dbReference type="InterPro" id="IPR009003">
    <property type="entry name" value="Peptidase_S1_PA"/>
</dbReference>
<dbReference type="EMBL" id="CAJVQA010009761">
    <property type="protein sequence ID" value="CAG8689448.1"/>
    <property type="molecule type" value="Genomic_DNA"/>
</dbReference>
<evidence type="ECO:0000313" key="2">
    <source>
        <dbReference type="Proteomes" id="UP000789759"/>
    </source>
</evidence>
<reference evidence="1" key="1">
    <citation type="submission" date="2021-06" db="EMBL/GenBank/DDBJ databases">
        <authorList>
            <person name="Kallberg Y."/>
            <person name="Tangrot J."/>
            <person name="Rosling A."/>
        </authorList>
    </citation>
    <scope>NUCLEOTIDE SEQUENCE</scope>
    <source>
        <strain evidence="1">FL966</strain>
    </source>
</reference>
<comment type="caution">
    <text evidence="1">The sequence shown here is derived from an EMBL/GenBank/DDBJ whole genome shotgun (WGS) entry which is preliminary data.</text>
</comment>
<name>A0A9N9ETP6_9GLOM</name>
<sequence length="348" mass="39299">MIHALNEALSKLWNVPESEVPNLLNIEKNLCMVDELLKPFLEQNEESFGGTYINVKRNIIIIMIVDETKKDIILNSPDIQTHRELLIFELVQNSLSSLKNTSTQIVANSRQHRPIDGFMYIDIEENDVILFMPLNIDERNRSSIVERNKPFIDSIIQYNPVIRFYEVLVEGQPSRKRPRNSTDTKRDIGRQIINGDAIYNIGKNSRCTAGFWVIDEKQNNYIVTAGHCINFNNTNPIHNIFCVKPLNSSESDGLSFKQEDAIGPMIFHDLGYSLHLNYVTDDLIVTTFIGAKGDSGGPAFYLRDLPYVSLHGIIIAGGKSGEWGHLTFIVKTDYIIGAADRTIELGGS</sequence>
<dbReference type="AlphaFoldDB" id="A0A9N9ETP6"/>
<dbReference type="SUPFAM" id="SSF50494">
    <property type="entry name" value="Trypsin-like serine proteases"/>
    <property type="match status" value="1"/>
</dbReference>
<gene>
    <name evidence="1" type="ORF">CPELLU_LOCUS11209</name>
</gene>